<evidence type="ECO:0000313" key="14">
    <source>
        <dbReference type="EMBL" id="GFS87140.1"/>
    </source>
</evidence>
<dbReference type="AlphaFoldDB" id="A0A8X6N067"/>
<dbReference type="InterPro" id="IPR052192">
    <property type="entry name" value="Insect_Ionotropic_Sensory_Rcpt"/>
</dbReference>
<gene>
    <name evidence="14" type="primary">AVEN_197776_1</name>
    <name evidence="14" type="ORF">NPIL_407311</name>
</gene>
<protein>
    <submittedName>
        <fullName evidence="14">Lig_chan-Glu_bd domain-containing protein</fullName>
    </submittedName>
</protein>
<dbReference type="GO" id="GO:0005886">
    <property type="term" value="C:plasma membrane"/>
    <property type="evidence" value="ECO:0007669"/>
    <property type="project" value="UniProtKB-SubCell"/>
</dbReference>
<dbReference type="EMBL" id="BMAW01098870">
    <property type="protein sequence ID" value="GFS87140.1"/>
    <property type="molecule type" value="Genomic_DNA"/>
</dbReference>
<dbReference type="SUPFAM" id="SSF53850">
    <property type="entry name" value="Periplasmic binding protein-like II"/>
    <property type="match status" value="1"/>
</dbReference>
<comment type="subcellular location">
    <subcellularLocation>
        <location evidence="1">Cell membrane</location>
        <topology evidence="1">Multi-pass membrane protein</topology>
    </subcellularLocation>
</comment>
<evidence type="ECO:0000256" key="6">
    <source>
        <dbReference type="ARBA" id="ARBA00023065"/>
    </source>
</evidence>
<evidence type="ECO:0000256" key="7">
    <source>
        <dbReference type="ARBA" id="ARBA00023136"/>
    </source>
</evidence>
<keyword evidence="9" id="KW-0325">Glycoprotein</keyword>
<evidence type="ECO:0000256" key="8">
    <source>
        <dbReference type="ARBA" id="ARBA00023170"/>
    </source>
</evidence>
<name>A0A8X6N067_NEPPI</name>
<sequence>MKFPSTLKVSGAHSPNFFIRETPNGIVVSGNDFKLLSILADKLNFKYTIQLPTDNGFYGILDKHGNWTGVTGLLARREIDMAVLYMDQTEERTRVVDYVVPHYVLDKTFATDVPGVVPKNVVFISPFQPEIWIIIICLFVIPKILRHFTCLWRILPAFIFELYNYVKSSYGKPSGSTKRRILEGSYLVADTLLKFIYMSVLLSFLTVQLKERGIRDLKDLATAVKKGQYKVLMPRGGFDDDFLLNSDREDYQIIGRAVKQNNWYYVGNTYRDRNIGHNTAIGGARMSCQIVFGKPPFSAQFISEDSYGIWNVAIMVRKGFCCKGPLDTMILRVNSAGLYQKFVDDEVFRTQYRKNKKYSPEEAVKPLTFDDLFSIFLALGILHCLSIIVFLIEFIYYRFENRI</sequence>
<dbReference type="Proteomes" id="UP000887013">
    <property type="component" value="Unassembled WGS sequence"/>
</dbReference>
<proteinExistence type="predicted"/>
<keyword evidence="3" id="KW-1003">Cell membrane</keyword>
<reference evidence="14" key="1">
    <citation type="submission" date="2020-08" db="EMBL/GenBank/DDBJ databases">
        <title>Multicomponent nature underlies the extraordinary mechanical properties of spider dragline silk.</title>
        <authorList>
            <person name="Kono N."/>
            <person name="Nakamura H."/>
            <person name="Mori M."/>
            <person name="Yoshida Y."/>
            <person name="Ohtoshi R."/>
            <person name="Malay A.D."/>
            <person name="Moran D.A.P."/>
            <person name="Tomita M."/>
            <person name="Numata K."/>
            <person name="Arakawa K."/>
        </authorList>
    </citation>
    <scope>NUCLEOTIDE SEQUENCE</scope>
</reference>
<evidence type="ECO:0000256" key="5">
    <source>
        <dbReference type="ARBA" id="ARBA00022989"/>
    </source>
</evidence>
<keyword evidence="4 12" id="KW-0812">Transmembrane</keyword>
<accession>A0A8X6N067</accession>
<evidence type="ECO:0000256" key="4">
    <source>
        <dbReference type="ARBA" id="ARBA00022692"/>
    </source>
</evidence>
<evidence type="ECO:0000313" key="15">
    <source>
        <dbReference type="Proteomes" id="UP000887013"/>
    </source>
</evidence>
<keyword evidence="2" id="KW-0813">Transport</keyword>
<dbReference type="GO" id="GO:0015276">
    <property type="term" value="F:ligand-gated monoatomic ion channel activity"/>
    <property type="evidence" value="ECO:0007669"/>
    <property type="project" value="InterPro"/>
</dbReference>
<dbReference type="PANTHER" id="PTHR42643:SF24">
    <property type="entry name" value="IONOTROPIC RECEPTOR 60A"/>
    <property type="match status" value="1"/>
</dbReference>
<evidence type="ECO:0000256" key="2">
    <source>
        <dbReference type="ARBA" id="ARBA00022448"/>
    </source>
</evidence>
<feature type="domain" description="Ionotropic glutamate receptor L-glutamate and glycine-binding" evidence="13">
    <location>
        <begin position="15"/>
        <end position="76"/>
    </location>
</feature>
<keyword evidence="10" id="KW-1071">Ligand-gated ion channel</keyword>
<dbReference type="Gene3D" id="3.40.190.10">
    <property type="entry name" value="Periplasmic binding protein-like II"/>
    <property type="match status" value="1"/>
</dbReference>
<dbReference type="Pfam" id="PF10613">
    <property type="entry name" value="Lig_chan-Glu_bd"/>
    <property type="match status" value="1"/>
</dbReference>
<dbReference type="OrthoDB" id="5984008at2759"/>
<keyword evidence="6" id="KW-0406">Ion transport</keyword>
<keyword evidence="7 12" id="KW-0472">Membrane</keyword>
<dbReference type="SMART" id="SM00918">
    <property type="entry name" value="Lig_chan-Glu_bd"/>
    <property type="match status" value="1"/>
</dbReference>
<dbReference type="InterPro" id="IPR019594">
    <property type="entry name" value="Glu/Gly-bd"/>
</dbReference>
<evidence type="ECO:0000256" key="10">
    <source>
        <dbReference type="ARBA" id="ARBA00023286"/>
    </source>
</evidence>
<evidence type="ECO:0000259" key="13">
    <source>
        <dbReference type="SMART" id="SM00918"/>
    </source>
</evidence>
<organism evidence="14 15">
    <name type="scientific">Nephila pilipes</name>
    <name type="common">Giant wood spider</name>
    <name type="synonym">Nephila maculata</name>
    <dbReference type="NCBI Taxonomy" id="299642"/>
    <lineage>
        <taxon>Eukaryota</taxon>
        <taxon>Metazoa</taxon>
        <taxon>Ecdysozoa</taxon>
        <taxon>Arthropoda</taxon>
        <taxon>Chelicerata</taxon>
        <taxon>Arachnida</taxon>
        <taxon>Araneae</taxon>
        <taxon>Araneomorphae</taxon>
        <taxon>Entelegynae</taxon>
        <taxon>Araneoidea</taxon>
        <taxon>Nephilidae</taxon>
        <taxon>Nephila</taxon>
    </lineage>
</organism>
<evidence type="ECO:0000256" key="1">
    <source>
        <dbReference type="ARBA" id="ARBA00004651"/>
    </source>
</evidence>
<keyword evidence="5 12" id="KW-1133">Transmembrane helix</keyword>
<feature type="transmembrane region" description="Helical" evidence="12">
    <location>
        <begin position="375"/>
        <end position="397"/>
    </location>
</feature>
<keyword evidence="11" id="KW-0407">Ion channel</keyword>
<evidence type="ECO:0000256" key="11">
    <source>
        <dbReference type="ARBA" id="ARBA00023303"/>
    </source>
</evidence>
<evidence type="ECO:0000256" key="12">
    <source>
        <dbReference type="SAM" id="Phobius"/>
    </source>
</evidence>
<evidence type="ECO:0000256" key="9">
    <source>
        <dbReference type="ARBA" id="ARBA00023180"/>
    </source>
</evidence>
<keyword evidence="15" id="KW-1185">Reference proteome</keyword>
<keyword evidence="8" id="KW-0675">Receptor</keyword>
<evidence type="ECO:0000256" key="3">
    <source>
        <dbReference type="ARBA" id="ARBA00022475"/>
    </source>
</evidence>
<comment type="caution">
    <text evidence="14">The sequence shown here is derived from an EMBL/GenBank/DDBJ whole genome shotgun (WGS) entry which is preliminary data.</text>
</comment>
<dbReference type="PANTHER" id="PTHR42643">
    <property type="entry name" value="IONOTROPIC RECEPTOR 20A-RELATED"/>
    <property type="match status" value="1"/>
</dbReference>